<dbReference type="Gene3D" id="1.10.3720.10">
    <property type="entry name" value="MetI-like"/>
    <property type="match status" value="1"/>
</dbReference>
<comment type="similarity">
    <text evidence="7">Belongs to the binding-protein-dependent transport system permease family.</text>
</comment>
<feature type="transmembrane region" description="Helical" evidence="7">
    <location>
        <begin position="66"/>
        <end position="84"/>
    </location>
</feature>
<comment type="subcellular location">
    <subcellularLocation>
        <location evidence="1 7">Cell membrane</location>
        <topology evidence="1 7">Multi-pass membrane protein</topology>
    </subcellularLocation>
</comment>
<feature type="domain" description="ABC transmembrane type-1" evidence="8">
    <location>
        <begin position="92"/>
        <end position="295"/>
    </location>
</feature>
<feature type="transmembrane region" description="Helical" evidence="7">
    <location>
        <begin position="31"/>
        <end position="54"/>
    </location>
</feature>
<dbReference type="PROSITE" id="PS50928">
    <property type="entry name" value="ABC_TM1"/>
    <property type="match status" value="1"/>
</dbReference>
<feature type="transmembrane region" description="Helical" evidence="7">
    <location>
        <begin position="159"/>
        <end position="179"/>
    </location>
</feature>
<reference evidence="9 10" key="1">
    <citation type="submission" date="2021-07" db="EMBL/GenBank/DDBJ databases">
        <title>Paenibacillus radiodurans sp. nov., isolated from the southeastern edge of Tengger Desert.</title>
        <authorList>
            <person name="Zhang G."/>
        </authorList>
    </citation>
    <scope>NUCLEOTIDE SEQUENCE [LARGE SCALE GENOMIC DNA]</scope>
    <source>
        <strain evidence="9 10">CCM 7311</strain>
    </source>
</reference>
<evidence type="ECO:0000256" key="2">
    <source>
        <dbReference type="ARBA" id="ARBA00022448"/>
    </source>
</evidence>
<feature type="transmembrane region" description="Helical" evidence="7">
    <location>
        <begin position="127"/>
        <end position="147"/>
    </location>
</feature>
<dbReference type="Proteomes" id="UP001519887">
    <property type="component" value="Unassembled WGS sequence"/>
</dbReference>
<evidence type="ECO:0000256" key="4">
    <source>
        <dbReference type="ARBA" id="ARBA00022692"/>
    </source>
</evidence>
<dbReference type="InterPro" id="IPR035906">
    <property type="entry name" value="MetI-like_sf"/>
</dbReference>
<evidence type="ECO:0000256" key="6">
    <source>
        <dbReference type="ARBA" id="ARBA00023136"/>
    </source>
</evidence>
<evidence type="ECO:0000259" key="8">
    <source>
        <dbReference type="PROSITE" id="PS50928"/>
    </source>
</evidence>
<keyword evidence="4 7" id="KW-0812">Transmembrane</keyword>
<sequence>MEPALNQKSKAPVVDHAKWAQRRGKLNAADMIIHAILMLLTLCTIFPFYNVILMSFSNTVAISKQVVYLIPTTFDFSAYSYIFHEPRFLKAFYVTLFVTAAGTALNMLVTVSGAYVLSKNGFPGRKFIMSAILFTMFFNGGLIPFYLMMKNFGLINNLLVMILPVAVNTFYLIICIAFFRTLPAALEESAKIDGANEIQILYKIILQISKPMIATIALFYAVDRWNEWWYGVLFMTDVQLLPLQALLRELLTNYQQLLSGINVSSVVAQNSQLRPEMLKMAVLVVSVLPIVCLYPFLQKYFSKGVMIGSIKG</sequence>
<protein>
    <submittedName>
        <fullName evidence="9">Carbohydrate ABC transporter permease</fullName>
    </submittedName>
</protein>
<accession>A0ABS7C5S5</accession>
<keyword evidence="3" id="KW-1003">Cell membrane</keyword>
<feature type="transmembrane region" description="Helical" evidence="7">
    <location>
        <begin position="90"/>
        <end position="115"/>
    </location>
</feature>
<keyword evidence="10" id="KW-1185">Reference proteome</keyword>
<dbReference type="CDD" id="cd06261">
    <property type="entry name" value="TM_PBP2"/>
    <property type="match status" value="1"/>
</dbReference>
<dbReference type="RefSeq" id="WP_210043470.1">
    <property type="nucleotide sequence ID" value="NZ_JBHLVU010000023.1"/>
</dbReference>
<proteinExistence type="inferred from homology"/>
<evidence type="ECO:0000313" key="10">
    <source>
        <dbReference type="Proteomes" id="UP001519887"/>
    </source>
</evidence>
<evidence type="ECO:0000256" key="7">
    <source>
        <dbReference type="RuleBase" id="RU363032"/>
    </source>
</evidence>
<gene>
    <name evidence="9" type="ORF">K0U00_19580</name>
</gene>
<dbReference type="Pfam" id="PF00528">
    <property type="entry name" value="BPD_transp_1"/>
    <property type="match status" value="1"/>
</dbReference>
<dbReference type="EMBL" id="JAHZIK010000528">
    <property type="protein sequence ID" value="MBW7456237.1"/>
    <property type="molecule type" value="Genomic_DNA"/>
</dbReference>
<evidence type="ECO:0000313" key="9">
    <source>
        <dbReference type="EMBL" id="MBW7456237.1"/>
    </source>
</evidence>
<evidence type="ECO:0000256" key="1">
    <source>
        <dbReference type="ARBA" id="ARBA00004651"/>
    </source>
</evidence>
<comment type="caution">
    <text evidence="9">The sequence shown here is derived from an EMBL/GenBank/DDBJ whole genome shotgun (WGS) entry which is preliminary data.</text>
</comment>
<keyword evidence="2 7" id="KW-0813">Transport</keyword>
<dbReference type="InterPro" id="IPR000515">
    <property type="entry name" value="MetI-like"/>
</dbReference>
<keyword evidence="5 7" id="KW-1133">Transmembrane helix</keyword>
<evidence type="ECO:0000256" key="5">
    <source>
        <dbReference type="ARBA" id="ARBA00022989"/>
    </source>
</evidence>
<feature type="transmembrane region" description="Helical" evidence="7">
    <location>
        <begin position="280"/>
        <end position="297"/>
    </location>
</feature>
<feature type="transmembrane region" description="Helical" evidence="7">
    <location>
        <begin position="200"/>
        <end position="222"/>
    </location>
</feature>
<dbReference type="SUPFAM" id="SSF161098">
    <property type="entry name" value="MetI-like"/>
    <property type="match status" value="1"/>
</dbReference>
<evidence type="ECO:0000256" key="3">
    <source>
        <dbReference type="ARBA" id="ARBA00022475"/>
    </source>
</evidence>
<dbReference type="PANTHER" id="PTHR43744">
    <property type="entry name" value="ABC TRANSPORTER PERMEASE PROTEIN MG189-RELATED-RELATED"/>
    <property type="match status" value="1"/>
</dbReference>
<name>A0ABS7C5S5_9BACL</name>
<dbReference type="PANTHER" id="PTHR43744:SF9">
    <property type="entry name" value="POLYGALACTURONAN_RHAMNOGALACTURONAN TRANSPORT SYSTEM PERMEASE PROTEIN YTCP"/>
    <property type="match status" value="1"/>
</dbReference>
<keyword evidence="6 7" id="KW-0472">Membrane</keyword>
<organism evidence="9 10">
    <name type="scientific">Paenibacillus sepulcri</name>
    <dbReference type="NCBI Taxonomy" id="359917"/>
    <lineage>
        <taxon>Bacteria</taxon>
        <taxon>Bacillati</taxon>
        <taxon>Bacillota</taxon>
        <taxon>Bacilli</taxon>
        <taxon>Bacillales</taxon>
        <taxon>Paenibacillaceae</taxon>
        <taxon>Paenibacillus</taxon>
    </lineage>
</organism>